<evidence type="ECO:0000313" key="1">
    <source>
        <dbReference type="EMBL" id="TCO86378.1"/>
    </source>
</evidence>
<evidence type="ECO:0000313" key="2">
    <source>
        <dbReference type="Proteomes" id="UP000295711"/>
    </source>
</evidence>
<reference evidence="1 2" key="1">
    <citation type="submission" date="2019-03" db="EMBL/GenBank/DDBJ databases">
        <title>Genomic Encyclopedia of Type Strains, Phase IV (KMG-IV): sequencing the most valuable type-strain genomes for metagenomic binning, comparative biology and taxonomic classification.</title>
        <authorList>
            <person name="Goeker M."/>
        </authorList>
    </citation>
    <scope>NUCLEOTIDE SEQUENCE [LARGE SCALE GENOMIC DNA]</scope>
    <source>
        <strain evidence="1 2">DSM 28559</strain>
    </source>
</reference>
<protein>
    <submittedName>
        <fullName evidence="1">Uncharacterized protein</fullName>
    </submittedName>
</protein>
<gene>
    <name evidence="1" type="ORF">EV212_101163</name>
</gene>
<name>A0A4V2SE23_9FIRM</name>
<accession>A0A4V2SE23</accession>
<dbReference type="OrthoDB" id="1974396at2"/>
<dbReference type="Proteomes" id="UP000295711">
    <property type="component" value="Unassembled WGS sequence"/>
</dbReference>
<organism evidence="1 2">
    <name type="scientific">Frisingicoccus caecimuris</name>
    <dbReference type="NCBI Taxonomy" id="1796636"/>
    <lineage>
        <taxon>Bacteria</taxon>
        <taxon>Bacillati</taxon>
        <taxon>Bacillota</taxon>
        <taxon>Clostridia</taxon>
        <taxon>Lachnospirales</taxon>
        <taxon>Lachnospiraceae</taxon>
        <taxon>Frisingicoccus</taxon>
    </lineage>
</organism>
<dbReference type="AlphaFoldDB" id="A0A4V2SE23"/>
<keyword evidence="2" id="KW-1185">Reference proteome</keyword>
<proteinExistence type="predicted"/>
<comment type="caution">
    <text evidence="1">The sequence shown here is derived from an EMBL/GenBank/DDBJ whole genome shotgun (WGS) entry which is preliminary data.</text>
</comment>
<dbReference type="EMBL" id="SLXA01000001">
    <property type="protein sequence ID" value="TCO86378.1"/>
    <property type="molecule type" value="Genomic_DNA"/>
</dbReference>
<dbReference type="RefSeq" id="WP_132087412.1">
    <property type="nucleotide sequence ID" value="NZ_JANKAQ010000005.1"/>
</dbReference>
<sequence length="123" mass="14198">MAWINVDYDFYTNTFKGTVIPESAFDRKSVESEAFINKITFGRIHKYDLRPDDLKAVKLSICATAEAVYNLDKHRDIKSENNDGYSVTYVDSGESSRRLRMIEAADIYLADTTLRNRMASYDY</sequence>